<gene>
    <name evidence="2" type="ORF">JCM21142_41878</name>
</gene>
<accession>W7Y6G0</accession>
<evidence type="ECO:0000256" key="1">
    <source>
        <dbReference type="SAM" id="SignalP"/>
    </source>
</evidence>
<dbReference type="EMBL" id="BAMD01000019">
    <property type="protein sequence ID" value="GAF03213.1"/>
    <property type="molecule type" value="Genomic_DNA"/>
</dbReference>
<dbReference type="Gene3D" id="3.10.450.360">
    <property type="match status" value="1"/>
</dbReference>
<comment type="caution">
    <text evidence="2">The sequence shown here is derived from an EMBL/GenBank/DDBJ whole genome shotgun (WGS) entry which is preliminary data.</text>
</comment>
<evidence type="ECO:0000313" key="3">
    <source>
        <dbReference type="Proteomes" id="UP000019402"/>
    </source>
</evidence>
<keyword evidence="3" id="KW-1185">Reference proteome</keyword>
<keyword evidence="1" id="KW-0732">Signal</keyword>
<dbReference type="SUPFAM" id="SSF160574">
    <property type="entry name" value="BT0923-like"/>
    <property type="match status" value="1"/>
</dbReference>
<proteinExistence type="predicted"/>
<reference evidence="2 3" key="1">
    <citation type="journal article" date="2014" name="Genome Announc.">
        <title>Draft Genome Sequence of Cytophaga fermentans JCM 21142T, a Facultative Anaerobe Isolated from Marine Mud.</title>
        <authorList>
            <person name="Starns D."/>
            <person name="Oshima K."/>
            <person name="Suda W."/>
            <person name="Iino T."/>
            <person name="Yuki M."/>
            <person name="Inoue J."/>
            <person name="Kitamura K."/>
            <person name="Iida T."/>
            <person name="Darby A."/>
            <person name="Hattori M."/>
            <person name="Ohkuma M."/>
        </authorList>
    </citation>
    <scope>NUCLEOTIDE SEQUENCE [LARGE SCALE GENOMIC DNA]</scope>
    <source>
        <strain evidence="2 3">JCM 21142</strain>
    </source>
</reference>
<organism evidence="2 3">
    <name type="scientific">Saccharicrinis fermentans DSM 9555 = JCM 21142</name>
    <dbReference type="NCBI Taxonomy" id="869213"/>
    <lineage>
        <taxon>Bacteria</taxon>
        <taxon>Pseudomonadati</taxon>
        <taxon>Bacteroidota</taxon>
        <taxon>Bacteroidia</taxon>
        <taxon>Marinilabiliales</taxon>
        <taxon>Marinilabiliaceae</taxon>
        <taxon>Saccharicrinis</taxon>
    </lineage>
</organism>
<sequence>MKKQLLLISMLMLAVTFAFAQNVNVPKVVKAAFDKKYPGAENPVWKKANTNFQVHFKKDTKQQAYFSPDGKWLKTAIVIDEEELPEASVKYIQESYEEYELKQAQKIVTNTGKTSYMVILMVDEEKVKLGFNASGEYVVK</sequence>
<evidence type="ECO:0000313" key="2">
    <source>
        <dbReference type="EMBL" id="GAF03213.1"/>
    </source>
</evidence>
<feature type="chain" id="PRO_5004907200" evidence="1">
    <location>
        <begin position="21"/>
        <end position="140"/>
    </location>
</feature>
<dbReference type="Proteomes" id="UP000019402">
    <property type="component" value="Unassembled WGS sequence"/>
</dbReference>
<dbReference type="RefSeq" id="WP_052343052.1">
    <property type="nucleotide sequence ID" value="NZ_BAMD01000019.1"/>
</dbReference>
<dbReference type="STRING" id="869213.GCA_000517085_01407"/>
<protein>
    <submittedName>
        <fullName evidence="2">Uncharacterized protein</fullName>
    </submittedName>
</protein>
<dbReference type="OrthoDB" id="1046473at2"/>
<name>W7Y6G0_9BACT</name>
<feature type="signal peptide" evidence="1">
    <location>
        <begin position="1"/>
        <end position="20"/>
    </location>
</feature>
<dbReference type="AlphaFoldDB" id="W7Y6G0"/>